<keyword evidence="3" id="KW-1185">Reference proteome</keyword>
<sequence length="187" mass="21432">MLGYARLRIYWLLPGKCLADGLRIVSSDEETIVMKQITHKVKNFVLYLDHQDQVAKTYDDIVLDPIAVLPKVLSPKKVTYVEKEEKLPSFYSNLKSSEADQVSEGEPDSEDEGDSDFVDSDSELESDDDDLFVDNVVEEYIDEVLVYDEDHDYDSTNDDLDLPESSHGKGFKFKTFKEEDMVNPIFK</sequence>
<evidence type="ECO:0000313" key="2">
    <source>
        <dbReference type="EMBL" id="KAG2605696.1"/>
    </source>
</evidence>
<accession>A0A8T0TB50</accession>
<feature type="compositionally biased region" description="Acidic residues" evidence="1">
    <location>
        <begin position="101"/>
        <end position="130"/>
    </location>
</feature>
<name>A0A8T0TB50_PANVG</name>
<dbReference type="AlphaFoldDB" id="A0A8T0TB50"/>
<proteinExistence type="predicted"/>
<comment type="caution">
    <text evidence="2">The sequence shown here is derived from an EMBL/GenBank/DDBJ whole genome shotgun (WGS) entry which is preliminary data.</text>
</comment>
<feature type="non-terminal residue" evidence="2">
    <location>
        <position position="187"/>
    </location>
</feature>
<reference evidence="2" key="1">
    <citation type="submission" date="2020-05" db="EMBL/GenBank/DDBJ databases">
        <title>WGS assembly of Panicum virgatum.</title>
        <authorList>
            <person name="Lovell J.T."/>
            <person name="Jenkins J."/>
            <person name="Shu S."/>
            <person name="Juenger T.E."/>
            <person name="Schmutz J."/>
        </authorList>
    </citation>
    <scope>NUCLEOTIDE SEQUENCE</scope>
    <source>
        <strain evidence="2">AP13</strain>
    </source>
</reference>
<dbReference type="EMBL" id="CM029044">
    <property type="protein sequence ID" value="KAG2605696.1"/>
    <property type="molecule type" value="Genomic_DNA"/>
</dbReference>
<gene>
    <name evidence="2" type="ORF">PVAP13_4NG092941</name>
</gene>
<protein>
    <submittedName>
        <fullName evidence="2">Uncharacterized protein</fullName>
    </submittedName>
</protein>
<organism evidence="2 3">
    <name type="scientific">Panicum virgatum</name>
    <name type="common">Blackwell switchgrass</name>
    <dbReference type="NCBI Taxonomy" id="38727"/>
    <lineage>
        <taxon>Eukaryota</taxon>
        <taxon>Viridiplantae</taxon>
        <taxon>Streptophyta</taxon>
        <taxon>Embryophyta</taxon>
        <taxon>Tracheophyta</taxon>
        <taxon>Spermatophyta</taxon>
        <taxon>Magnoliopsida</taxon>
        <taxon>Liliopsida</taxon>
        <taxon>Poales</taxon>
        <taxon>Poaceae</taxon>
        <taxon>PACMAD clade</taxon>
        <taxon>Panicoideae</taxon>
        <taxon>Panicodae</taxon>
        <taxon>Paniceae</taxon>
        <taxon>Panicinae</taxon>
        <taxon>Panicum</taxon>
        <taxon>Panicum sect. Hiantes</taxon>
    </lineage>
</organism>
<feature type="region of interest" description="Disordered" evidence="1">
    <location>
        <begin position="92"/>
        <end position="130"/>
    </location>
</feature>
<evidence type="ECO:0000256" key="1">
    <source>
        <dbReference type="SAM" id="MobiDB-lite"/>
    </source>
</evidence>
<dbReference type="Proteomes" id="UP000823388">
    <property type="component" value="Chromosome 4N"/>
</dbReference>
<evidence type="ECO:0000313" key="3">
    <source>
        <dbReference type="Proteomes" id="UP000823388"/>
    </source>
</evidence>